<protein>
    <recommendedName>
        <fullName evidence="1">Calcineurin-like phosphoesterase domain-containing protein</fullName>
    </recommendedName>
</protein>
<reference evidence="2" key="1">
    <citation type="journal article" date="2014" name="Front. Microbiol.">
        <title>High frequency of phylogenetically diverse reductive dehalogenase-homologous genes in deep subseafloor sedimentary metagenomes.</title>
        <authorList>
            <person name="Kawai M."/>
            <person name="Futagami T."/>
            <person name="Toyoda A."/>
            <person name="Takaki Y."/>
            <person name="Nishi S."/>
            <person name="Hori S."/>
            <person name="Arai W."/>
            <person name="Tsubouchi T."/>
            <person name="Morono Y."/>
            <person name="Uchiyama I."/>
            <person name="Ito T."/>
            <person name="Fujiyama A."/>
            <person name="Inagaki F."/>
            <person name="Takami H."/>
        </authorList>
    </citation>
    <scope>NUCLEOTIDE SEQUENCE</scope>
    <source>
        <strain evidence="2">Expedition CK06-06</strain>
    </source>
</reference>
<dbReference type="SUPFAM" id="SSF56300">
    <property type="entry name" value="Metallo-dependent phosphatases"/>
    <property type="match status" value="1"/>
</dbReference>
<dbReference type="Pfam" id="PF00149">
    <property type="entry name" value="Metallophos"/>
    <property type="match status" value="1"/>
</dbReference>
<proteinExistence type="predicted"/>
<sequence length="188" mass="20844">MKIAVLADIHGNLPALQAVISHIDQWKPDEVMVAGDVVNRGPRPLECLETVKEKQINDGWMVVRGNHEDYVISLTLPDSPRSGPYFEICRTSYWTLHQLDGHVADLNDMPFQVSTKTPDGGEIRAVHASMRDNRDGIYCDTPDDSLREQIAPPPLALCVGHTHRPLIRTLDDTLVVNVGSIGMPFDGD</sequence>
<dbReference type="GO" id="GO:0005737">
    <property type="term" value="C:cytoplasm"/>
    <property type="evidence" value="ECO:0007669"/>
    <property type="project" value="TreeGrafter"/>
</dbReference>
<dbReference type="EMBL" id="BART01028474">
    <property type="protein sequence ID" value="GAG90617.1"/>
    <property type="molecule type" value="Genomic_DNA"/>
</dbReference>
<dbReference type="InterPro" id="IPR050126">
    <property type="entry name" value="Ap4A_hydrolase"/>
</dbReference>
<name>X1CBM2_9ZZZZ</name>
<dbReference type="InterPro" id="IPR029052">
    <property type="entry name" value="Metallo-depent_PP-like"/>
</dbReference>
<dbReference type="PANTHER" id="PTHR42850:SF2">
    <property type="entry name" value="BLL5683 PROTEIN"/>
    <property type="match status" value="1"/>
</dbReference>
<dbReference type="PANTHER" id="PTHR42850">
    <property type="entry name" value="METALLOPHOSPHOESTERASE"/>
    <property type="match status" value="1"/>
</dbReference>
<evidence type="ECO:0000259" key="1">
    <source>
        <dbReference type="Pfam" id="PF00149"/>
    </source>
</evidence>
<organism evidence="2">
    <name type="scientific">marine sediment metagenome</name>
    <dbReference type="NCBI Taxonomy" id="412755"/>
    <lineage>
        <taxon>unclassified sequences</taxon>
        <taxon>metagenomes</taxon>
        <taxon>ecological metagenomes</taxon>
    </lineage>
</organism>
<dbReference type="InterPro" id="IPR004843">
    <property type="entry name" value="Calcineurin-like_PHP"/>
</dbReference>
<dbReference type="Gene3D" id="3.60.21.10">
    <property type="match status" value="1"/>
</dbReference>
<dbReference type="GO" id="GO:0016791">
    <property type="term" value="F:phosphatase activity"/>
    <property type="evidence" value="ECO:0007669"/>
    <property type="project" value="TreeGrafter"/>
</dbReference>
<dbReference type="AlphaFoldDB" id="X1CBM2"/>
<gene>
    <name evidence="2" type="ORF">S01H4_50191</name>
</gene>
<feature type="non-terminal residue" evidence="2">
    <location>
        <position position="188"/>
    </location>
</feature>
<accession>X1CBM2</accession>
<evidence type="ECO:0000313" key="2">
    <source>
        <dbReference type="EMBL" id="GAG90617.1"/>
    </source>
</evidence>
<feature type="domain" description="Calcineurin-like phosphoesterase" evidence="1">
    <location>
        <begin position="1"/>
        <end position="165"/>
    </location>
</feature>
<comment type="caution">
    <text evidence="2">The sequence shown here is derived from an EMBL/GenBank/DDBJ whole genome shotgun (WGS) entry which is preliminary data.</text>
</comment>